<dbReference type="PANTHER" id="PTHR36848">
    <property type="entry name" value="DNA-BINDING PROTEIN (PUTATIVE SECRETED PROTEIN)-RELATED"/>
    <property type="match status" value="1"/>
</dbReference>
<evidence type="ECO:0000313" key="3">
    <source>
        <dbReference type="Proteomes" id="UP000320300"/>
    </source>
</evidence>
<dbReference type="RefSeq" id="WP_142526782.1">
    <property type="nucleotide sequence ID" value="NZ_CBCSJO010000003.1"/>
</dbReference>
<proteinExistence type="predicted"/>
<gene>
    <name evidence="2" type="ORF">SAMN06265348_10286</name>
</gene>
<dbReference type="SUPFAM" id="SSF49785">
    <property type="entry name" value="Galactose-binding domain-like"/>
    <property type="match status" value="1"/>
</dbReference>
<evidence type="ECO:0000256" key="1">
    <source>
        <dbReference type="SAM" id="SignalP"/>
    </source>
</evidence>
<organism evidence="2 3">
    <name type="scientific">Pedobacter westerhofensis</name>
    <dbReference type="NCBI Taxonomy" id="425512"/>
    <lineage>
        <taxon>Bacteria</taxon>
        <taxon>Pseudomonadati</taxon>
        <taxon>Bacteroidota</taxon>
        <taxon>Sphingobacteriia</taxon>
        <taxon>Sphingobacteriales</taxon>
        <taxon>Sphingobacteriaceae</taxon>
        <taxon>Pedobacter</taxon>
    </lineage>
</organism>
<dbReference type="InterPro" id="IPR008979">
    <property type="entry name" value="Galactose-bd-like_sf"/>
</dbReference>
<dbReference type="EMBL" id="FXTN01000002">
    <property type="protein sequence ID" value="SMO43297.1"/>
    <property type="molecule type" value="Genomic_DNA"/>
</dbReference>
<dbReference type="Proteomes" id="UP000320300">
    <property type="component" value="Unassembled WGS sequence"/>
</dbReference>
<feature type="signal peptide" evidence="1">
    <location>
        <begin position="1"/>
        <end position="25"/>
    </location>
</feature>
<feature type="chain" id="PRO_5022205308" evidence="1">
    <location>
        <begin position="26"/>
        <end position="950"/>
    </location>
</feature>
<dbReference type="Gene3D" id="2.60.120.260">
    <property type="entry name" value="Galactose-binding domain-like"/>
    <property type="match status" value="1"/>
</dbReference>
<dbReference type="NCBIfam" id="NF045579">
    <property type="entry name" value="rhamnoside_JR"/>
    <property type="match status" value="1"/>
</dbReference>
<keyword evidence="3" id="KW-1185">Reference proteome</keyword>
<sequence length="950" mass="105687">MRLYSNQIKLCILAGLTSWSLNSSAQLIWPEITNTAKPWTRWWWQGSAVDKENLKWNMELYRDAGLGGMEITPIYGVKGAESRFIPFLSPQWISLLQYTLAEAKRLHLGIDMANASGWPFGGPWVPEEDAAKSLFWKSYEIRGGEKLNEPVRYTQKALFRAQGQAPKPGEIKQPIQANKNLQLWALDQVRFDKDLSPVLLMAYNEKHEAIDLTKKLSTTGQLNWVAPAGSGWQLYALFQGDQGKMVERAAPGGEGMVIDHFSKPVLLKYLNKFDEVFTGGKGDGIRAFFNDSYEVDDAKGQADFTPEFFAEFNQRRGYDLRNHLPELLDNANSEVHNRVVFDYRETIADLLLDNFTQPWHEWGKSRHALIRNQSHGSPANILDLYAAVDIPETEGTDLLTLKFASSAAHVSGKALTSSESATWLGEHFSSSLADVKSAIDNFFIGGVNHVFYHGTTYSPKDAAWPGWLFYASVQFNPTNPLWHHFSALNRYIARCQSFLQQGRPGSDVLLYYPLHDSFSAPGNAMLKHYNTMKEFAEPGFEKVSGEMLDKGFSFDYISDKQIAALQSAGHQLRTGGIDYQTLLIPDCKMMSLPTLRKIIELARSGATVIIYKDLPADVPGFGDLAGRQQEFAALLGSLDFKVLDGMKVANPGKGKIILADELSALLAAANVRRESLTDQGLQFVRRKGAAGSTYFIVNPTKKEFRGWITLAADAASVALFDPMRETAGLATSRKLPDGGTEVYLQLQPGESCILQSSSKNRNDHQAFYFEPSGAPLALGNNWTIRFLEGGPTLPQPIVTDRPGLWTDLGSDDARVFSGLASYATSFARPSGNAAIWKLDLAKVYESAEVYLNGKKLATLLGPDYSVNIPAALLKINNKLEIRIANLMANRIIDMEHKGIPYKIFYNTNLPARYKENRGEDGLFTAIKWAPRPSGMKGTVTLRPMKVTRVN</sequence>
<accession>A0A521B883</accession>
<dbReference type="AlphaFoldDB" id="A0A521B883"/>
<dbReference type="Pfam" id="PF17132">
    <property type="entry name" value="Glyco_hydro_106"/>
    <property type="match status" value="2"/>
</dbReference>
<reference evidence="2 3" key="1">
    <citation type="submission" date="2017-05" db="EMBL/GenBank/DDBJ databases">
        <authorList>
            <person name="Varghese N."/>
            <person name="Submissions S."/>
        </authorList>
    </citation>
    <scope>NUCLEOTIDE SEQUENCE [LARGE SCALE GENOMIC DNA]</scope>
    <source>
        <strain evidence="2 3">DSM 19036</strain>
    </source>
</reference>
<keyword evidence="1" id="KW-0732">Signal</keyword>
<name>A0A521B883_9SPHI</name>
<evidence type="ECO:0000313" key="2">
    <source>
        <dbReference type="EMBL" id="SMO43297.1"/>
    </source>
</evidence>
<protein>
    <submittedName>
        <fullName evidence="2">Alpha-L-rhamnosidase</fullName>
    </submittedName>
</protein>
<dbReference type="OrthoDB" id="9761519at2"/>
<dbReference type="InterPro" id="IPR053161">
    <property type="entry name" value="Ulvan_degrading_GH"/>
</dbReference>
<dbReference type="PANTHER" id="PTHR36848:SF2">
    <property type="entry name" value="SECRETED PROTEIN"/>
    <property type="match status" value="1"/>
</dbReference>